<dbReference type="InterPro" id="IPR013320">
    <property type="entry name" value="ConA-like_dom_sf"/>
</dbReference>
<evidence type="ECO:0000256" key="4">
    <source>
        <dbReference type="ARBA" id="ARBA00022989"/>
    </source>
</evidence>
<evidence type="ECO:0000259" key="9">
    <source>
        <dbReference type="PROSITE" id="PS51328"/>
    </source>
</evidence>
<dbReference type="GO" id="GO:0006888">
    <property type="term" value="P:endoplasmic reticulum to Golgi vesicle-mediated transport"/>
    <property type="evidence" value="ECO:0007669"/>
    <property type="project" value="TreeGrafter"/>
</dbReference>
<feature type="compositionally biased region" description="Basic and acidic residues" evidence="6">
    <location>
        <begin position="270"/>
        <end position="282"/>
    </location>
</feature>
<evidence type="ECO:0000256" key="1">
    <source>
        <dbReference type="ARBA" id="ARBA00004479"/>
    </source>
</evidence>
<evidence type="ECO:0000256" key="6">
    <source>
        <dbReference type="SAM" id="MobiDB-lite"/>
    </source>
</evidence>
<dbReference type="GO" id="GO:0000139">
    <property type="term" value="C:Golgi membrane"/>
    <property type="evidence" value="ECO:0007669"/>
    <property type="project" value="TreeGrafter"/>
</dbReference>
<keyword evidence="4 7" id="KW-1133">Transmembrane helix</keyword>
<keyword evidence="5 7" id="KW-0472">Membrane</keyword>
<dbReference type="GO" id="GO:0005537">
    <property type="term" value="F:D-mannose binding"/>
    <property type="evidence" value="ECO:0007669"/>
    <property type="project" value="TreeGrafter"/>
</dbReference>
<feature type="chain" id="PRO_5001593237" evidence="8">
    <location>
        <begin position="18"/>
        <end position="331"/>
    </location>
</feature>
<name>A0A060TCI0_BLAAD</name>
<comment type="subcellular location">
    <subcellularLocation>
        <location evidence="1">Membrane</location>
        <topology evidence="1">Single-pass type I membrane protein</topology>
    </subcellularLocation>
</comment>
<dbReference type="Pfam" id="PF03388">
    <property type="entry name" value="Lectin_leg-like"/>
    <property type="match status" value="1"/>
</dbReference>
<dbReference type="InterPro" id="IPR051136">
    <property type="entry name" value="Intracellular_Lectin-GPT"/>
</dbReference>
<dbReference type="GO" id="GO:0005793">
    <property type="term" value="C:endoplasmic reticulum-Golgi intermediate compartment"/>
    <property type="evidence" value="ECO:0007669"/>
    <property type="project" value="TreeGrafter"/>
</dbReference>
<reference evidence="10" key="1">
    <citation type="submission" date="2014-02" db="EMBL/GenBank/DDBJ databases">
        <authorList>
            <person name="Genoscope - CEA"/>
        </authorList>
    </citation>
    <scope>NUCLEOTIDE SEQUENCE</scope>
    <source>
        <strain evidence="10">LS3</strain>
    </source>
</reference>
<organism evidence="10">
    <name type="scientific">Blastobotrys adeninivorans</name>
    <name type="common">Yeast</name>
    <name type="synonym">Arxula adeninivorans</name>
    <dbReference type="NCBI Taxonomy" id="409370"/>
    <lineage>
        <taxon>Eukaryota</taxon>
        <taxon>Fungi</taxon>
        <taxon>Dikarya</taxon>
        <taxon>Ascomycota</taxon>
        <taxon>Saccharomycotina</taxon>
        <taxon>Dipodascomycetes</taxon>
        <taxon>Dipodascales</taxon>
        <taxon>Trichomonascaceae</taxon>
        <taxon>Blastobotrys</taxon>
    </lineage>
</organism>
<dbReference type="GO" id="GO:0005789">
    <property type="term" value="C:endoplasmic reticulum membrane"/>
    <property type="evidence" value="ECO:0007669"/>
    <property type="project" value="TreeGrafter"/>
</dbReference>
<accession>A0A060TCI0</accession>
<feature type="signal peptide" evidence="8">
    <location>
        <begin position="1"/>
        <end position="17"/>
    </location>
</feature>
<evidence type="ECO:0000256" key="2">
    <source>
        <dbReference type="ARBA" id="ARBA00022692"/>
    </source>
</evidence>
<sequence length="331" mass="37410">MQLALLWLWIAVVSAWGQKKSAPPPKPELNRVEISALRTEKPFVNKLSNRHFDFGGDAIIQNDAHIRLTSDRQGQRGWYFAKAPFMTGSFQVELEFRIHGQGGSLYGDGMALWILDKMPKEGPVFGIEDKPRGLGLFVDTYKNERPGRAFPYAMLMLGDGHTPYDADHDGAANELGGCSLRGIHNSDTPTKLRLTHVKDGFLSVESDRGRGWETCFVIDGIRVPTPGHLGVSAQTGELHDNHDIISMKAYQLRTVPNTFEEYDYAMNGREPPKGNFDRKGRTLPDPSEQQSSGWLWFFFKWTVIACILVGGYLGFRVYQVKQKRKQEPFYL</sequence>
<feature type="domain" description="L-type lectin-like" evidence="9">
    <location>
        <begin position="31"/>
        <end position="252"/>
    </location>
</feature>
<gene>
    <name evidence="10" type="ORF">GNLVRS02_ARAD1D42482g</name>
</gene>
<feature type="region of interest" description="Disordered" evidence="6">
    <location>
        <begin position="268"/>
        <end position="290"/>
    </location>
</feature>
<dbReference type="PROSITE" id="PS51328">
    <property type="entry name" value="L_LECTIN_LIKE"/>
    <property type="match status" value="1"/>
</dbReference>
<evidence type="ECO:0000256" key="8">
    <source>
        <dbReference type="SAM" id="SignalP"/>
    </source>
</evidence>
<dbReference type="SUPFAM" id="SSF49899">
    <property type="entry name" value="Concanavalin A-like lectins/glucanases"/>
    <property type="match status" value="1"/>
</dbReference>
<evidence type="ECO:0000313" key="10">
    <source>
        <dbReference type="EMBL" id="CDP38780.1"/>
    </source>
</evidence>
<evidence type="ECO:0000256" key="7">
    <source>
        <dbReference type="SAM" id="Phobius"/>
    </source>
</evidence>
<dbReference type="PANTHER" id="PTHR12223:SF45">
    <property type="entry name" value="RE50040P"/>
    <property type="match status" value="1"/>
</dbReference>
<keyword evidence="3 8" id="KW-0732">Signal</keyword>
<keyword evidence="2 7" id="KW-0812">Transmembrane</keyword>
<protein>
    <submittedName>
        <fullName evidence="10">ARAD1D42482p</fullName>
    </submittedName>
</protein>
<reference evidence="10" key="2">
    <citation type="submission" date="2014-06" db="EMBL/GenBank/DDBJ databases">
        <title>The complete genome of Blastobotrys (Arxula) adeninivorans LS3 - a yeast of biotechnological interest.</title>
        <authorList>
            <person name="Kunze G."/>
            <person name="Gaillardin C."/>
            <person name="Czernicka M."/>
            <person name="Durrens P."/>
            <person name="Martin T."/>
            <person name="Boer E."/>
            <person name="Gabaldon T."/>
            <person name="Cruz J."/>
            <person name="Talla E."/>
            <person name="Marck C."/>
            <person name="Goffeau A."/>
            <person name="Barbe V."/>
            <person name="Baret P."/>
            <person name="Baronian K."/>
            <person name="Beier S."/>
            <person name="Bleykasten C."/>
            <person name="Bode R."/>
            <person name="Casaregola S."/>
            <person name="Despons L."/>
            <person name="Fairhead C."/>
            <person name="Giersberg M."/>
            <person name="Gierski P."/>
            <person name="Hahnel U."/>
            <person name="Hartmann A."/>
            <person name="Jankowska D."/>
            <person name="Jubin C."/>
            <person name="Jung P."/>
            <person name="Lafontaine I."/>
            <person name="Leh-Louis V."/>
            <person name="Lemaire M."/>
            <person name="Marcet-Houben M."/>
            <person name="Mascher M."/>
            <person name="Morel G."/>
            <person name="Richard G.-F."/>
            <person name="Riechen J."/>
            <person name="Sacerdot C."/>
            <person name="Sarkar A."/>
            <person name="Savel G."/>
            <person name="Schacherer J."/>
            <person name="Sherman D."/>
            <person name="Straub M.-L."/>
            <person name="Stein N."/>
            <person name="Thierry A."/>
            <person name="Trautwein-Schult A."/>
            <person name="Westhof E."/>
            <person name="Worch S."/>
            <person name="Dujon B."/>
            <person name="Souciet J.-L."/>
            <person name="Wincker P."/>
            <person name="Scholz U."/>
            <person name="Neuveglise N."/>
        </authorList>
    </citation>
    <scope>NUCLEOTIDE SEQUENCE</scope>
    <source>
        <strain evidence="10">LS3</strain>
    </source>
</reference>
<dbReference type="PhylomeDB" id="A0A060TCI0"/>
<dbReference type="Gene3D" id="2.60.120.200">
    <property type="match status" value="1"/>
</dbReference>
<dbReference type="CDD" id="cd07308">
    <property type="entry name" value="lectin_leg-like"/>
    <property type="match status" value="1"/>
</dbReference>
<dbReference type="GO" id="GO:0030134">
    <property type="term" value="C:COPII-coated ER to Golgi transport vesicle"/>
    <property type="evidence" value="ECO:0007669"/>
    <property type="project" value="TreeGrafter"/>
</dbReference>
<dbReference type="InterPro" id="IPR005052">
    <property type="entry name" value="Lectin_leg"/>
</dbReference>
<evidence type="ECO:0000256" key="5">
    <source>
        <dbReference type="ARBA" id="ARBA00023136"/>
    </source>
</evidence>
<evidence type="ECO:0000256" key="3">
    <source>
        <dbReference type="ARBA" id="ARBA00022729"/>
    </source>
</evidence>
<dbReference type="EMBL" id="HG937694">
    <property type="protein sequence ID" value="CDP38780.1"/>
    <property type="molecule type" value="Genomic_DNA"/>
</dbReference>
<proteinExistence type="predicted"/>
<feature type="transmembrane region" description="Helical" evidence="7">
    <location>
        <begin position="294"/>
        <end position="315"/>
    </location>
</feature>
<dbReference type="AlphaFoldDB" id="A0A060TCI0"/>
<dbReference type="PANTHER" id="PTHR12223">
    <property type="entry name" value="VESICULAR MANNOSE-BINDING LECTIN"/>
    <property type="match status" value="1"/>
</dbReference>